<dbReference type="EMBL" id="JBHRSE010000110">
    <property type="protein sequence ID" value="MFC3025199.1"/>
    <property type="molecule type" value="Genomic_DNA"/>
</dbReference>
<feature type="transmembrane region" description="Helical" evidence="7">
    <location>
        <begin position="308"/>
        <end position="328"/>
    </location>
</feature>
<dbReference type="PANTHER" id="PTHR40074:SF2">
    <property type="entry name" value="O-ACETYLTRANSFERASE WECH"/>
    <property type="match status" value="1"/>
</dbReference>
<keyword evidence="3" id="KW-1003">Cell membrane</keyword>
<feature type="transmembrane region" description="Helical" evidence="7">
    <location>
        <begin position="87"/>
        <end position="106"/>
    </location>
</feature>
<evidence type="ECO:0000313" key="10">
    <source>
        <dbReference type="Proteomes" id="UP001595384"/>
    </source>
</evidence>
<name>A0ABV7CD57_9VIBR</name>
<evidence type="ECO:0000259" key="8">
    <source>
        <dbReference type="Pfam" id="PF01757"/>
    </source>
</evidence>
<feature type="transmembrane region" description="Helical" evidence="7">
    <location>
        <begin position="158"/>
        <end position="176"/>
    </location>
</feature>
<keyword evidence="9" id="KW-0012">Acyltransferase</keyword>
<feature type="domain" description="Acyltransferase 3" evidence="8">
    <location>
        <begin position="8"/>
        <end position="330"/>
    </location>
</feature>
<proteinExistence type="inferred from homology"/>
<evidence type="ECO:0000256" key="6">
    <source>
        <dbReference type="ARBA" id="ARBA00023136"/>
    </source>
</evidence>
<feature type="transmembrane region" description="Helical" evidence="7">
    <location>
        <begin position="12"/>
        <end position="30"/>
    </location>
</feature>
<accession>A0ABV7CD57</accession>
<dbReference type="GO" id="GO:0016746">
    <property type="term" value="F:acyltransferase activity"/>
    <property type="evidence" value="ECO:0007669"/>
    <property type="project" value="UniProtKB-KW"/>
</dbReference>
<keyword evidence="6 7" id="KW-0472">Membrane</keyword>
<protein>
    <submittedName>
        <fullName evidence="9">Acyltransferase</fullName>
    </submittedName>
</protein>
<comment type="caution">
    <text evidence="9">The sequence shown here is derived from an EMBL/GenBank/DDBJ whole genome shotgun (WGS) entry which is preliminary data.</text>
</comment>
<organism evidence="9 10">
    <name type="scientific">Vibrio zhugei</name>
    <dbReference type="NCBI Taxonomy" id="2479546"/>
    <lineage>
        <taxon>Bacteria</taxon>
        <taxon>Pseudomonadati</taxon>
        <taxon>Pseudomonadota</taxon>
        <taxon>Gammaproteobacteria</taxon>
        <taxon>Vibrionales</taxon>
        <taxon>Vibrionaceae</taxon>
        <taxon>Vibrio</taxon>
    </lineage>
</organism>
<dbReference type="Pfam" id="PF01757">
    <property type="entry name" value="Acyl_transf_3"/>
    <property type="match status" value="1"/>
</dbReference>
<evidence type="ECO:0000256" key="5">
    <source>
        <dbReference type="ARBA" id="ARBA00022989"/>
    </source>
</evidence>
<evidence type="ECO:0000256" key="3">
    <source>
        <dbReference type="ARBA" id="ARBA00022475"/>
    </source>
</evidence>
<feature type="transmembrane region" description="Helical" evidence="7">
    <location>
        <begin position="243"/>
        <end position="263"/>
    </location>
</feature>
<evidence type="ECO:0000256" key="7">
    <source>
        <dbReference type="SAM" id="Phobius"/>
    </source>
</evidence>
<evidence type="ECO:0000313" key="9">
    <source>
        <dbReference type="EMBL" id="MFC3025199.1"/>
    </source>
</evidence>
<reference evidence="10" key="1">
    <citation type="journal article" date="2019" name="Int. J. Syst. Evol. Microbiol.">
        <title>The Global Catalogue of Microorganisms (GCM) 10K type strain sequencing project: providing services to taxonomists for standard genome sequencing and annotation.</title>
        <authorList>
            <consortium name="The Broad Institute Genomics Platform"/>
            <consortium name="The Broad Institute Genome Sequencing Center for Infectious Disease"/>
            <person name="Wu L."/>
            <person name="Ma J."/>
        </authorList>
    </citation>
    <scope>NUCLEOTIDE SEQUENCE [LARGE SCALE GENOMIC DNA]</scope>
    <source>
        <strain evidence="10">KCTC 62784</strain>
    </source>
</reference>
<sequence length="339" mass="38788">MEEKKRVEFFDVLRCVAAIAVIAIHTLAPYRDLYGVIPDSEWLTAVTLNGVTRWAVPVFILISGALLMSDTRPFNAEYYIKRRLGKVVLPFLAWSVFYIFLSGLNAQGFNSDVAAKTAENSWHHGTYYHLGFFYYFIPLYFVIPLFQWVKRHASDGIWVAYVGIWLITTTLYLSHINGVWSSQYWLYTGYLPLGYLLYKRLPITSFTVMIAVILGLTSLYFTVHSVVELSVMKGQYSVGRWLSYKTINVVLAASMIFILGRAITPHIPESVMKGIRVMSKYSLGIYLLHPIFLWPMKAFGWHQGHPGWVIPLWMLISGAGALTLSWLLSRHKATQWLVP</sequence>
<keyword evidence="9" id="KW-0808">Transferase</keyword>
<dbReference type="InterPro" id="IPR002656">
    <property type="entry name" value="Acyl_transf_3_dom"/>
</dbReference>
<dbReference type="RefSeq" id="WP_123017171.1">
    <property type="nucleotide sequence ID" value="NZ_AP024911.1"/>
</dbReference>
<feature type="transmembrane region" description="Helical" evidence="7">
    <location>
        <begin position="205"/>
        <end position="223"/>
    </location>
</feature>
<keyword evidence="5 7" id="KW-1133">Transmembrane helix</keyword>
<evidence type="ECO:0000256" key="1">
    <source>
        <dbReference type="ARBA" id="ARBA00004651"/>
    </source>
</evidence>
<gene>
    <name evidence="9" type="ORF">ACFODT_15445</name>
</gene>
<keyword evidence="4 7" id="KW-0812">Transmembrane</keyword>
<feature type="transmembrane region" description="Helical" evidence="7">
    <location>
        <begin position="126"/>
        <end position="146"/>
    </location>
</feature>
<dbReference type="Proteomes" id="UP001595384">
    <property type="component" value="Unassembled WGS sequence"/>
</dbReference>
<dbReference type="PANTHER" id="PTHR40074">
    <property type="entry name" value="O-ACETYLTRANSFERASE WECH"/>
    <property type="match status" value="1"/>
</dbReference>
<comment type="subcellular location">
    <subcellularLocation>
        <location evidence="1">Cell membrane</location>
        <topology evidence="1">Multi-pass membrane protein</topology>
    </subcellularLocation>
</comment>
<keyword evidence="10" id="KW-1185">Reference proteome</keyword>
<feature type="transmembrane region" description="Helical" evidence="7">
    <location>
        <begin position="42"/>
        <end position="67"/>
    </location>
</feature>
<comment type="similarity">
    <text evidence="2">Belongs to the acyltransferase 3 family.</text>
</comment>
<evidence type="ECO:0000256" key="2">
    <source>
        <dbReference type="ARBA" id="ARBA00007400"/>
    </source>
</evidence>
<evidence type="ECO:0000256" key="4">
    <source>
        <dbReference type="ARBA" id="ARBA00022692"/>
    </source>
</evidence>